<accession>A0A5B7E678</accession>
<proteinExistence type="predicted"/>
<keyword evidence="2" id="KW-1185">Reference proteome</keyword>
<organism evidence="1 2">
    <name type="scientific">Portunus trituberculatus</name>
    <name type="common">Swimming crab</name>
    <name type="synonym">Neptunus trituberculatus</name>
    <dbReference type="NCBI Taxonomy" id="210409"/>
    <lineage>
        <taxon>Eukaryota</taxon>
        <taxon>Metazoa</taxon>
        <taxon>Ecdysozoa</taxon>
        <taxon>Arthropoda</taxon>
        <taxon>Crustacea</taxon>
        <taxon>Multicrustacea</taxon>
        <taxon>Malacostraca</taxon>
        <taxon>Eumalacostraca</taxon>
        <taxon>Eucarida</taxon>
        <taxon>Decapoda</taxon>
        <taxon>Pleocyemata</taxon>
        <taxon>Brachyura</taxon>
        <taxon>Eubrachyura</taxon>
        <taxon>Portunoidea</taxon>
        <taxon>Portunidae</taxon>
        <taxon>Portuninae</taxon>
        <taxon>Portunus</taxon>
    </lineage>
</organism>
<name>A0A5B7E678_PORTR</name>
<dbReference type="EMBL" id="VSRR010002084">
    <property type="protein sequence ID" value="MPC29512.1"/>
    <property type="molecule type" value="Genomic_DNA"/>
</dbReference>
<evidence type="ECO:0000313" key="1">
    <source>
        <dbReference type="EMBL" id="MPC29512.1"/>
    </source>
</evidence>
<gene>
    <name evidence="1" type="ORF">E2C01_022750</name>
</gene>
<dbReference type="AlphaFoldDB" id="A0A5B7E678"/>
<protein>
    <submittedName>
        <fullName evidence="1">Uncharacterized protein</fullName>
    </submittedName>
</protein>
<reference evidence="1 2" key="1">
    <citation type="submission" date="2019-05" db="EMBL/GenBank/DDBJ databases">
        <title>Another draft genome of Portunus trituberculatus and its Hox gene families provides insights of decapod evolution.</title>
        <authorList>
            <person name="Jeong J.-H."/>
            <person name="Song I."/>
            <person name="Kim S."/>
            <person name="Choi T."/>
            <person name="Kim D."/>
            <person name="Ryu S."/>
            <person name="Kim W."/>
        </authorList>
    </citation>
    <scope>NUCLEOTIDE SEQUENCE [LARGE SCALE GENOMIC DNA]</scope>
    <source>
        <tissue evidence="1">Muscle</tissue>
    </source>
</reference>
<comment type="caution">
    <text evidence="1">The sequence shown here is derived from an EMBL/GenBank/DDBJ whole genome shotgun (WGS) entry which is preliminary data.</text>
</comment>
<evidence type="ECO:0000313" key="2">
    <source>
        <dbReference type="Proteomes" id="UP000324222"/>
    </source>
</evidence>
<sequence length="208" mass="23216">MEAGEDRPIDRHFTRSIVVGLELFTISSLKLARCGMKGTVVGWRRGRPGEGGKGGKDRKGGVVAGQEGNAEVKYMNGSPATLHSTAYHGDIRRNTHHRYSLVPFVSYHRVLGDAHQPGRMPIRSKVCCRKESALHLDYHHREETGVTFLQSPEWLHRVAPSSCRTLVHWSRQAARASASPRPYIQVGTVSGTVERAACVRVRHCRHEH</sequence>
<dbReference type="Proteomes" id="UP000324222">
    <property type="component" value="Unassembled WGS sequence"/>
</dbReference>